<dbReference type="KEGG" id="cpra:CPter91_3657"/>
<dbReference type="OrthoDB" id="8779836at2"/>
<protein>
    <submittedName>
        <fullName evidence="1">Uncharacterized protein</fullName>
    </submittedName>
</protein>
<name>A0A127Q7D6_9BURK</name>
<dbReference type="AlphaFoldDB" id="A0A127Q7D6"/>
<dbReference type="RefSeq" id="WP_150119737.1">
    <property type="nucleotide sequence ID" value="NZ_CP013234.1"/>
</dbReference>
<gene>
    <name evidence="1" type="ORF">CPter91_3657</name>
</gene>
<proteinExistence type="predicted"/>
<organism evidence="1 2">
    <name type="scientific">Collimonas pratensis</name>
    <dbReference type="NCBI Taxonomy" id="279113"/>
    <lineage>
        <taxon>Bacteria</taxon>
        <taxon>Pseudomonadati</taxon>
        <taxon>Pseudomonadota</taxon>
        <taxon>Betaproteobacteria</taxon>
        <taxon>Burkholderiales</taxon>
        <taxon>Oxalobacteraceae</taxon>
        <taxon>Collimonas</taxon>
    </lineage>
</organism>
<evidence type="ECO:0000313" key="2">
    <source>
        <dbReference type="Proteomes" id="UP000074561"/>
    </source>
</evidence>
<reference evidence="1 2" key="1">
    <citation type="submission" date="2015-11" db="EMBL/GenBank/DDBJ databases">
        <title>Exploring the genomic traits of fungus-feeding bacterial genus Collimonas.</title>
        <authorList>
            <person name="Song C."/>
            <person name="Schmidt R."/>
            <person name="de Jager V."/>
            <person name="Krzyzanowska D."/>
            <person name="Jongedijk E."/>
            <person name="Cankar K."/>
            <person name="Beekwilder J."/>
            <person name="van Veen A."/>
            <person name="de Boer W."/>
            <person name="van Veen J.A."/>
            <person name="Garbeva P."/>
        </authorList>
    </citation>
    <scope>NUCLEOTIDE SEQUENCE [LARGE SCALE GENOMIC DNA]</scope>
    <source>
        <strain evidence="1 2">Ter91</strain>
    </source>
</reference>
<dbReference type="Proteomes" id="UP000074561">
    <property type="component" value="Chromosome"/>
</dbReference>
<sequence length="72" mass="7895">MPTQSTFTDLKKITVKPVAVRLHPDPDHGMYSTQTVVFHFGDGSQHEIRLHLNAGLNALAIGELVTNQEVTA</sequence>
<dbReference type="PATRIC" id="fig|279113.9.peg.3630"/>
<evidence type="ECO:0000313" key="1">
    <source>
        <dbReference type="EMBL" id="AMP05978.1"/>
    </source>
</evidence>
<dbReference type="EMBL" id="CP013234">
    <property type="protein sequence ID" value="AMP05978.1"/>
    <property type="molecule type" value="Genomic_DNA"/>
</dbReference>
<accession>A0A127Q7D6</accession>